<dbReference type="GeneID" id="36330931"/>
<evidence type="ECO:0000259" key="3">
    <source>
        <dbReference type="Pfam" id="PF00561"/>
    </source>
</evidence>
<organism evidence="4 5">
    <name type="scientific">Postia placenta MAD-698-R-SB12</name>
    <dbReference type="NCBI Taxonomy" id="670580"/>
    <lineage>
        <taxon>Eukaryota</taxon>
        <taxon>Fungi</taxon>
        <taxon>Dikarya</taxon>
        <taxon>Basidiomycota</taxon>
        <taxon>Agaricomycotina</taxon>
        <taxon>Agaricomycetes</taxon>
        <taxon>Polyporales</taxon>
        <taxon>Adustoporiaceae</taxon>
        <taxon>Rhodonia</taxon>
    </lineage>
</organism>
<dbReference type="STRING" id="670580.A0A1X6MWT8"/>
<name>A0A1X6MWT8_9APHY</name>
<dbReference type="InterPro" id="IPR029058">
    <property type="entry name" value="AB_hydrolase_fold"/>
</dbReference>
<dbReference type="PRINTS" id="PR00412">
    <property type="entry name" value="EPOXHYDRLASE"/>
</dbReference>
<gene>
    <name evidence="4" type="ORF">POSPLADRAFT_1146781</name>
</gene>
<proteinExistence type="inferred from homology"/>
<reference evidence="4 5" key="1">
    <citation type="submission" date="2017-04" db="EMBL/GenBank/DDBJ databases">
        <title>Genome Sequence of the Model Brown-Rot Fungus Postia placenta SB12.</title>
        <authorList>
            <consortium name="DOE Joint Genome Institute"/>
            <person name="Gaskell J."/>
            <person name="Kersten P."/>
            <person name="Larrondo L.F."/>
            <person name="Canessa P."/>
            <person name="Martinez D."/>
            <person name="Hibbett D."/>
            <person name="Schmoll M."/>
            <person name="Kubicek C.P."/>
            <person name="Martinez A.T."/>
            <person name="Yadav J."/>
            <person name="Master E."/>
            <person name="Magnuson J.K."/>
            <person name="James T."/>
            <person name="Yaver D."/>
            <person name="Berka R."/>
            <person name="Labutti K."/>
            <person name="Lipzen A."/>
            <person name="Aerts A."/>
            <person name="Barry K."/>
            <person name="Henrissat B."/>
            <person name="Blanchette R."/>
            <person name="Grigoriev I."/>
            <person name="Cullen D."/>
        </authorList>
    </citation>
    <scope>NUCLEOTIDE SEQUENCE [LARGE SCALE GENOMIC DNA]</scope>
    <source>
        <strain evidence="4 5">MAD-698-R-SB12</strain>
    </source>
</reference>
<protein>
    <recommendedName>
        <fullName evidence="3">AB hydrolase-1 domain-containing protein</fullName>
    </recommendedName>
</protein>
<keyword evidence="5" id="KW-1185">Reference proteome</keyword>
<dbReference type="GO" id="GO:0016787">
    <property type="term" value="F:hydrolase activity"/>
    <property type="evidence" value="ECO:0007669"/>
    <property type="project" value="UniProtKB-KW"/>
</dbReference>
<dbReference type="SUPFAM" id="SSF53474">
    <property type="entry name" value="alpha/beta-Hydrolases"/>
    <property type="match status" value="1"/>
</dbReference>
<evidence type="ECO:0000313" key="5">
    <source>
        <dbReference type="Proteomes" id="UP000194127"/>
    </source>
</evidence>
<evidence type="ECO:0000256" key="2">
    <source>
        <dbReference type="ARBA" id="ARBA00038334"/>
    </source>
</evidence>
<comment type="similarity">
    <text evidence="2">Belongs to the AB hydrolase superfamily. Epoxide hydrolase family.</text>
</comment>
<feature type="domain" description="AB hydrolase-1" evidence="3">
    <location>
        <begin position="36"/>
        <end position="155"/>
    </location>
</feature>
<dbReference type="Gene3D" id="3.40.50.1820">
    <property type="entry name" value="alpha/beta hydrolase"/>
    <property type="match status" value="1"/>
</dbReference>
<dbReference type="RefSeq" id="XP_024337615.1">
    <property type="nucleotide sequence ID" value="XM_024485982.1"/>
</dbReference>
<dbReference type="InterPro" id="IPR000639">
    <property type="entry name" value="Epox_hydrolase-like"/>
</dbReference>
<dbReference type="InterPro" id="IPR000073">
    <property type="entry name" value="AB_hydrolase_1"/>
</dbReference>
<dbReference type="AlphaFoldDB" id="A0A1X6MWT8"/>
<accession>A0A1X6MWT8</accession>
<dbReference type="Pfam" id="PF00561">
    <property type="entry name" value="Abhydrolase_1"/>
    <property type="match status" value="1"/>
</dbReference>
<keyword evidence="1" id="KW-0378">Hydrolase</keyword>
<dbReference type="EMBL" id="KZ110599">
    <property type="protein sequence ID" value="OSX60821.1"/>
    <property type="molecule type" value="Genomic_DNA"/>
</dbReference>
<dbReference type="OrthoDB" id="6431331at2759"/>
<evidence type="ECO:0000313" key="4">
    <source>
        <dbReference type="EMBL" id="OSX60821.1"/>
    </source>
</evidence>
<evidence type="ECO:0000256" key="1">
    <source>
        <dbReference type="ARBA" id="ARBA00022801"/>
    </source>
</evidence>
<sequence length="431" mass="48944">MQDQRLRSLPDDIATRTLPVNDLNMHIHEAGDRSNPLILFLHGFPELAYSWRKVILPVAHMGYHVVAPDQRGFGRTTMTQCSGDQIRYEDDWRSFHVQSLVRDILALAFALGHRTVAAVVGHDLGSIVAAQCALIRPDVFHSVVMMSAPFPGPPSLPFDIDATSPPPPPITIFSPLIQNQLAGLNKPLKYYMTYFAGPDANHDLLNAPEGLHQFLRAYFHTKSADWSGNNPHPLLSVEVSEMAKLPCYYMMPLHSTMPQAVAPYTPSSQEVAYNRWLPDSELAVYTAEYQRTGFQGGLNWYRSWHPEVQRELALFAERRIDVPAMFLSGEKDWGVFQHPGAMEKMKQRACSRMDDEDVVVIEGAGHWVQQEQPEMVVHHIRRFLHKVRVISSFYRVTDRPDSGISTRLHRIRERLSVLTRANLTVFNAFLS</sequence>
<dbReference type="Proteomes" id="UP000194127">
    <property type="component" value="Unassembled WGS sequence"/>
</dbReference>
<dbReference type="PANTHER" id="PTHR43329">
    <property type="entry name" value="EPOXIDE HYDROLASE"/>
    <property type="match status" value="1"/>
</dbReference>